<proteinExistence type="predicted"/>
<dbReference type="PANTHER" id="PTHR11815">
    <property type="entry name" value="SUCCINYL-COA SYNTHETASE BETA CHAIN"/>
    <property type="match status" value="1"/>
</dbReference>
<organism evidence="8 9">
    <name type="scientific">Candidatus Lloydbacteria bacterium RIFCSPHIGHO2_02_FULL_54_17</name>
    <dbReference type="NCBI Taxonomy" id="1798664"/>
    <lineage>
        <taxon>Bacteria</taxon>
        <taxon>Candidatus Lloydiibacteriota</taxon>
    </lineage>
</organism>
<evidence type="ECO:0000256" key="3">
    <source>
        <dbReference type="ARBA" id="ARBA00023315"/>
    </source>
</evidence>
<dbReference type="InterPro" id="IPR013650">
    <property type="entry name" value="ATP-grasp_succ-CoA_synth-type"/>
</dbReference>
<dbReference type="AlphaFoldDB" id="A0A1G2DHN6"/>
<evidence type="ECO:0000313" key="9">
    <source>
        <dbReference type="Proteomes" id="UP000178636"/>
    </source>
</evidence>
<dbReference type="Gene3D" id="3.30.1490.20">
    <property type="entry name" value="ATP-grasp fold, A domain"/>
    <property type="match status" value="1"/>
</dbReference>
<gene>
    <name evidence="8" type="ORF">A3C93_04875</name>
</gene>
<dbReference type="Pfam" id="PF08442">
    <property type="entry name" value="ATP-grasp_2"/>
    <property type="match status" value="1"/>
</dbReference>
<feature type="domain" description="ATP-grasp fold succinyl-CoA synthetase-type" evidence="6">
    <location>
        <begin position="1"/>
        <end position="123"/>
    </location>
</feature>
<evidence type="ECO:0000259" key="6">
    <source>
        <dbReference type="Pfam" id="PF08442"/>
    </source>
</evidence>
<feature type="region of interest" description="Disordered" evidence="5">
    <location>
        <begin position="196"/>
        <end position="230"/>
    </location>
</feature>
<keyword evidence="2" id="KW-0547">Nucleotide-binding</keyword>
<dbReference type="SUPFAM" id="SSF56059">
    <property type="entry name" value="Glutathione synthetase ATP-binding domain-like"/>
    <property type="match status" value="1"/>
</dbReference>
<feature type="domain" description="ATP-citrate synthase citrate-binding" evidence="7">
    <location>
        <begin position="227"/>
        <end position="368"/>
    </location>
</feature>
<dbReference type="GO" id="GO:0006099">
    <property type="term" value="P:tricarboxylic acid cycle"/>
    <property type="evidence" value="ECO:0007669"/>
    <property type="project" value="InterPro"/>
</dbReference>
<comment type="catalytic activity">
    <reaction evidence="4">
        <text>oxaloacetate + acetyl-CoA + ADP + phosphate = citrate + ATP + CoA</text>
        <dbReference type="Rhea" id="RHEA:21160"/>
        <dbReference type="ChEBI" id="CHEBI:16452"/>
        <dbReference type="ChEBI" id="CHEBI:16947"/>
        <dbReference type="ChEBI" id="CHEBI:30616"/>
        <dbReference type="ChEBI" id="CHEBI:43474"/>
        <dbReference type="ChEBI" id="CHEBI:57287"/>
        <dbReference type="ChEBI" id="CHEBI:57288"/>
        <dbReference type="ChEBI" id="CHEBI:456216"/>
        <dbReference type="EC" id="2.3.3.8"/>
    </reaction>
</comment>
<dbReference type="Gene3D" id="3.40.50.261">
    <property type="entry name" value="Succinyl-CoA synthetase domains"/>
    <property type="match status" value="1"/>
</dbReference>
<keyword evidence="1" id="KW-0436">Ligase</keyword>
<name>A0A1G2DHN6_9BACT</name>
<feature type="compositionally biased region" description="Basic and acidic residues" evidence="5">
    <location>
        <begin position="204"/>
        <end position="227"/>
    </location>
</feature>
<dbReference type="GO" id="GO:0042709">
    <property type="term" value="C:succinate-CoA ligase complex"/>
    <property type="evidence" value="ECO:0007669"/>
    <property type="project" value="TreeGrafter"/>
</dbReference>
<evidence type="ECO:0000256" key="2">
    <source>
        <dbReference type="ARBA" id="ARBA00022741"/>
    </source>
</evidence>
<dbReference type="GO" id="GO:0005829">
    <property type="term" value="C:cytosol"/>
    <property type="evidence" value="ECO:0007669"/>
    <property type="project" value="TreeGrafter"/>
</dbReference>
<dbReference type="InterPro" id="IPR032263">
    <property type="entry name" value="Citrate-bd"/>
</dbReference>
<dbReference type="GO" id="GO:0004775">
    <property type="term" value="F:succinate-CoA ligase (ADP-forming) activity"/>
    <property type="evidence" value="ECO:0007669"/>
    <property type="project" value="TreeGrafter"/>
</dbReference>
<dbReference type="EMBL" id="MHLO01000018">
    <property type="protein sequence ID" value="OGZ12481.1"/>
    <property type="molecule type" value="Genomic_DNA"/>
</dbReference>
<comment type="caution">
    <text evidence="8">The sequence shown here is derived from an EMBL/GenBank/DDBJ whole genome shotgun (WGS) entry which is preliminary data.</text>
</comment>
<dbReference type="PIRSF" id="PIRSF001554">
    <property type="entry name" value="SucCS_beta"/>
    <property type="match status" value="1"/>
</dbReference>
<keyword evidence="3" id="KW-0808">Transferase</keyword>
<dbReference type="InterPro" id="IPR005809">
    <property type="entry name" value="Succ_CoA_ligase-like_bsu"/>
</dbReference>
<reference evidence="8 9" key="1">
    <citation type="journal article" date="2016" name="Nat. Commun.">
        <title>Thousands of microbial genomes shed light on interconnected biogeochemical processes in an aquifer system.</title>
        <authorList>
            <person name="Anantharaman K."/>
            <person name="Brown C.T."/>
            <person name="Hug L.A."/>
            <person name="Sharon I."/>
            <person name="Castelle C.J."/>
            <person name="Probst A.J."/>
            <person name="Thomas B.C."/>
            <person name="Singh A."/>
            <person name="Wilkins M.J."/>
            <person name="Karaoz U."/>
            <person name="Brodie E.L."/>
            <person name="Williams K.H."/>
            <person name="Hubbard S.S."/>
            <person name="Banfield J.F."/>
        </authorList>
    </citation>
    <scope>NUCLEOTIDE SEQUENCE [LARGE SCALE GENOMIC DNA]</scope>
</reference>
<evidence type="ECO:0000256" key="5">
    <source>
        <dbReference type="SAM" id="MobiDB-lite"/>
    </source>
</evidence>
<protein>
    <submittedName>
        <fullName evidence="8">Uncharacterized protein</fullName>
    </submittedName>
</protein>
<keyword evidence="3" id="KW-0012">Acyltransferase</keyword>
<dbReference type="Proteomes" id="UP000178636">
    <property type="component" value="Unassembled WGS sequence"/>
</dbReference>
<evidence type="ECO:0000259" key="7">
    <source>
        <dbReference type="Pfam" id="PF16114"/>
    </source>
</evidence>
<dbReference type="PANTHER" id="PTHR11815:SF10">
    <property type="entry name" value="SUCCINATE--COA LIGASE [GDP-FORMING] SUBUNIT BETA, MITOCHONDRIAL"/>
    <property type="match status" value="1"/>
</dbReference>
<sequence length="386" mass="41955">MYEFEGKELLKAGGVTVPRSSLLRGAEELPKSIPYPLFAKTQILSGGRMEAGGVVLAKESAALGEAVENFLGKTIKGWPVIGVLLEEKVAYESPEYFVSFTADPDTRRVLFSLSDKGGTGVEDRPVIKVPIDVDTPEFPDTPVPSDVLKRLFGVFTANDCILLEVNPLVQNAKSEEWVALDAKVVLDDSAFPRHPKWQYPERPSAPDHKVSPREVRAREIDRGDHRGTAGSTYLDLEGDIAMLPSGGGASLTAMDALNRLGGKPANYTEYSGNPTGEKVKQLVSVVVSKPGLSALWVVGAVANFTDINETLRGLIEGLRDARKELGLPIDYPVVIRRAGPRDTEAYAMLSEVKDFDLHVSGEETSIEESAKKIVALADAYRKKHAR</sequence>
<dbReference type="SUPFAM" id="SSF52210">
    <property type="entry name" value="Succinyl-CoA synthetase domains"/>
    <property type="match status" value="1"/>
</dbReference>
<dbReference type="GO" id="GO:0003878">
    <property type="term" value="F:ATP citrate synthase activity"/>
    <property type="evidence" value="ECO:0007669"/>
    <property type="project" value="UniProtKB-EC"/>
</dbReference>
<evidence type="ECO:0000313" key="8">
    <source>
        <dbReference type="EMBL" id="OGZ12481.1"/>
    </source>
</evidence>
<accession>A0A1G2DHN6</accession>
<dbReference type="STRING" id="1798664.A3C93_04875"/>
<dbReference type="InterPro" id="IPR013815">
    <property type="entry name" value="ATP_grasp_subdomain_1"/>
</dbReference>
<dbReference type="Gene3D" id="3.30.470.20">
    <property type="entry name" value="ATP-grasp fold, B domain"/>
    <property type="match status" value="2"/>
</dbReference>
<dbReference type="GO" id="GO:0005524">
    <property type="term" value="F:ATP binding"/>
    <property type="evidence" value="ECO:0007669"/>
    <property type="project" value="InterPro"/>
</dbReference>
<dbReference type="InterPro" id="IPR016102">
    <property type="entry name" value="Succinyl-CoA_synth-like"/>
</dbReference>
<dbReference type="GO" id="GO:0006104">
    <property type="term" value="P:succinyl-CoA metabolic process"/>
    <property type="evidence" value="ECO:0007669"/>
    <property type="project" value="TreeGrafter"/>
</dbReference>
<dbReference type="Pfam" id="PF16114">
    <property type="entry name" value="Citrate_bind"/>
    <property type="match status" value="1"/>
</dbReference>
<evidence type="ECO:0000256" key="4">
    <source>
        <dbReference type="ARBA" id="ARBA00047593"/>
    </source>
</evidence>
<evidence type="ECO:0000256" key="1">
    <source>
        <dbReference type="ARBA" id="ARBA00022598"/>
    </source>
</evidence>